<evidence type="ECO:0000313" key="1">
    <source>
        <dbReference type="EMBL" id="CAB4143547.1"/>
    </source>
</evidence>
<name>A0A6J5MCL2_9CAUD</name>
<dbReference type="SUPFAM" id="SSF46894">
    <property type="entry name" value="C-terminal effector domain of the bipartite response regulators"/>
    <property type="match status" value="1"/>
</dbReference>
<reference evidence="1" key="1">
    <citation type="submission" date="2020-04" db="EMBL/GenBank/DDBJ databases">
        <authorList>
            <person name="Chiriac C."/>
            <person name="Salcher M."/>
            <person name="Ghai R."/>
            <person name="Kavagutti S V."/>
        </authorList>
    </citation>
    <scope>NUCLEOTIDE SEQUENCE</scope>
</reference>
<accession>A0A6J5MCL2</accession>
<dbReference type="GO" id="GO:0006355">
    <property type="term" value="P:regulation of DNA-templated transcription"/>
    <property type="evidence" value="ECO:0007669"/>
    <property type="project" value="InterPro"/>
</dbReference>
<gene>
    <name evidence="1" type="ORF">UFOVP436_172</name>
    <name evidence="2" type="ORF">UFOVP784_172</name>
</gene>
<dbReference type="EMBL" id="LR796737">
    <property type="protein sequence ID" value="CAB4162899.1"/>
    <property type="molecule type" value="Genomic_DNA"/>
</dbReference>
<protein>
    <submittedName>
        <fullName evidence="1">Uncharacterized protein</fullName>
    </submittedName>
</protein>
<sequence length="249" mass="29466">MSQCCTHGKYSYSDYDIRRFISLFVKDTFVRYALMKNNLNQAGYKHVNECISGILYMVKRYCSEEDVQQTVRLTFFQCIKRYERKDSEKGPIPFSAFLYSYFLYLLKKNVDTFLIDQLGRKSFPLLTQDDMYGDGDSEDNMKGGAYVDTIEYATIDLLFASDVDEFWILGEETNPPFDKLTVQERQLLKWRFIDNKRSSEIAVKITEHPNTVREHLSKIKRKIHELLNEDGMEEYLFLTTLKKEKEKDE</sequence>
<evidence type="ECO:0000313" key="2">
    <source>
        <dbReference type="EMBL" id="CAB4162899.1"/>
    </source>
</evidence>
<dbReference type="InterPro" id="IPR036388">
    <property type="entry name" value="WH-like_DNA-bd_sf"/>
</dbReference>
<organism evidence="1">
    <name type="scientific">uncultured Caudovirales phage</name>
    <dbReference type="NCBI Taxonomy" id="2100421"/>
    <lineage>
        <taxon>Viruses</taxon>
        <taxon>Duplodnaviria</taxon>
        <taxon>Heunggongvirae</taxon>
        <taxon>Uroviricota</taxon>
        <taxon>Caudoviricetes</taxon>
        <taxon>Peduoviridae</taxon>
        <taxon>Maltschvirus</taxon>
        <taxon>Maltschvirus maltsch</taxon>
    </lineage>
</organism>
<proteinExistence type="predicted"/>
<dbReference type="Gene3D" id="1.10.10.10">
    <property type="entry name" value="Winged helix-like DNA-binding domain superfamily/Winged helix DNA-binding domain"/>
    <property type="match status" value="1"/>
</dbReference>
<dbReference type="InterPro" id="IPR016032">
    <property type="entry name" value="Sig_transdc_resp-reg_C-effctor"/>
</dbReference>
<dbReference type="GO" id="GO:0003677">
    <property type="term" value="F:DNA binding"/>
    <property type="evidence" value="ECO:0007669"/>
    <property type="project" value="InterPro"/>
</dbReference>
<dbReference type="EMBL" id="LR796418">
    <property type="protein sequence ID" value="CAB4143547.1"/>
    <property type="molecule type" value="Genomic_DNA"/>
</dbReference>